<dbReference type="SUPFAM" id="SSF51735">
    <property type="entry name" value="NAD(P)-binding Rossmann-fold domains"/>
    <property type="match status" value="1"/>
</dbReference>
<dbReference type="Proteomes" id="UP000198809">
    <property type="component" value="Unassembled WGS sequence"/>
</dbReference>
<gene>
    <name evidence="1" type="ORF">SAMN04487895_10776</name>
</gene>
<evidence type="ECO:0008006" key="3">
    <source>
        <dbReference type="Google" id="ProtNLM"/>
    </source>
</evidence>
<sequence length="54" mass="6010">MHPVETHDFLNKLHPVGRMGEVQEIVEAILYLESASFVTGEILHVDGGQNAGHW</sequence>
<proteinExistence type="predicted"/>
<name>A0A1H8P789_9BACL</name>
<evidence type="ECO:0000313" key="2">
    <source>
        <dbReference type="Proteomes" id="UP000198809"/>
    </source>
</evidence>
<reference evidence="1 2" key="1">
    <citation type="submission" date="2016-10" db="EMBL/GenBank/DDBJ databases">
        <authorList>
            <person name="de Groot N.N."/>
        </authorList>
    </citation>
    <scope>NUCLEOTIDE SEQUENCE [LARGE SCALE GENOMIC DNA]</scope>
    <source>
        <strain evidence="1 2">CGMCC 1.10238</strain>
    </source>
</reference>
<protein>
    <recommendedName>
        <fullName evidence="3">Enoyl-(Acyl carrier protein) reductase</fullName>
    </recommendedName>
</protein>
<dbReference type="AlphaFoldDB" id="A0A1H8P789"/>
<dbReference type="InterPro" id="IPR036291">
    <property type="entry name" value="NAD(P)-bd_dom_sf"/>
</dbReference>
<dbReference type="Gene3D" id="3.40.50.720">
    <property type="entry name" value="NAD(P)-binding Rossmann-like Domain"/>
    <property type="match status" value="1"/>
</dbReference>
<dbReference type="Pfam" id="PF13561">
    <property type="entry name" value="adh_short_C2"/>
    <property type="match status" value="1"/>
</dbReference>
<dbReference type="InterPro" id="IPR002347">
    <property type="entry name" value="SDR_fam"/>
</dbReference>
<dbReference type="STRING" id="1333845.SAMN04487895_10776"/>
<dbReference type="EMBL" id="FODH01000007">
    <property type="protein sequence ID" value="SEO37785.1"/>
    <property type="molecule type" value="Genomic_DNA"/>
</dbReference>
<accession>A0A1H8P789</accession>
<organism evidence="1 2">
    <name type="scientific">Paenibacillus sophorae</name>
    <dbReference type="NCBI Taxonomy" id="1333845"/>
    <lineage>
        <taxon>Bacteria</taxon>
        <taxon>Bacillati</taxon>
        <taxon>Bacillota</taxon>
        <taxon>Bacilli</taxon>
        <taxon>Bacillales</taxon>
        <taxon>Paenibacillaceae</taxon>
        <taxon>Paenibacillus</taxon>
    </lineage>
</organism>
<evidence type="ECO:0000313" key="1">
    <source>
        <dbReference type="EMBL" id="SEO37785.1"/>
    </source>
</evidence>